<dbReference type="PANTHER" id="PTHR20941:SF1">
    <property type="entry name" value="FOLIC ACID SYNTHESIS PROTEIN FOL1"/>
    <property type="match status" value="1"/>
</dbReference>
<organism evidence="11 12">
    <name type="scientific">Acidiphilium iwatense</name>
    <dbReference type="NCBI Taxonomy" id="768198"/>
    <lineage>
        <taxon>Bacteria</taxon>
        <taxon>Pseudomonadati</taxon>
        <taxon>Pseudomonadota</taxon>
        <taxon>Alphaproteobacteria</taxon>
        <taxon>Acetobacterales</taxon>
        <taxon>Acidocellaceae</taxon>
        <taxon>Acidiphilium</taxon>
    </lineage>
</organism>
<comment type="cofactor">
    <cofactor evidence="2 9">
        <name>Mg(2+)</name>
        <dbReference type="ChEBI" id="CHEBI:18420"/>
    </cofactor>
</comment>
<dbReference type="InterPro" id="IPR045031">
    <property type="entry name" value="DHP_synth-like"/>
</dbReference>
<name>A0ABS9DSE6_9PROT</name>
<dbReference type="RefSeq" id="WP_235702888.1">
    <property type="nucleotide sequence ID" value="NZ_JAKGBZ010000003.1"/>
</dbReference>
<dbReference type="EC" id="2.5.1.15" evidence="4 9"/>
<evidence type="ECO:0000313" key="12">
    <source>
        <dbReference type="Proteomes" id="UP001521209"/>
    </source>
</evidence>
<dbReference type="PROSITE" id="PS00793">
    <property type="entry name" value="DHPS_2"/>
    <property type="match status" value="1"/>
</dbReference>
<dbReference type="GO" id="GO:0004156">
    <property type="term" value="F:dihydropteroate synthase activity"/>
    <property type="evidence" value="ECO:0007669"/>
    <property type="project" value="UniProtKB-EC"/>
</dbReference>
<comment type="catalytic activity">
    <reaction evidence="1">
        <text>(7,8-dihydropterin-6-yl)methyl diphosphate + 4-aminobenzoate = 7,8-dihydropteroate + diphosphate</text>
        <dbReference type="Rhea" id="RHEA:19949"/>
        <dbReference type="ChEBI" id="CHEBI:17836"/>
        <dbReference type="ChEBI" id="CHEBI:17839"/>
        <dbReference type="ChEBI" id="CHEBI:33019"/>
        <dbReference type="ChEBI" id="CHEBI:72950"/>
        <dbReference type="EC" id="2.5.1.15"/>
    </reaction>
</comment>
<keyword evidence="5 9" id="KW-0808">Transferase</keyword>
<dbReference type="NCBIfam" id="TIGR01496">
    <property type="entry name" value="DHPS"/>
    <property type="match status" value="1"/>
</dbReference>
<dbReference type="Proteomes" id="UP001521209">
    <property type="component" value="Unassembled WGS sequence"/>
</dbReference>
<dbReference type="SUPFAM" id="SSF51717">
    <property type="entry name" value="Dihydropteroate synthetase-like"/>
    <property type="match status" value="1"/>
</dbReference>
<evidence type="ECO:0000313" key="11">
    <source>
        <dbReference type="EMBL" id="MCF3945651.1"/>
    </source>
</evidence>
<keyword evidence="12" id="KW-1185">Reference proteome</keyword>
<evidence type="ECO:0000256" key="2">
    <source>
        <dbReference type="ARBA" id="ARBA00001946"/>
    </source>
</evidence>
<dbReference type="Pfam" id="PF00809">
    <property type="entry name" value="Pterin_bind"/>
    <property type="match status" value="1"/>
</dbReference>
<evidence type="ECO:0000256" key="7">
    <source>
        <dbReference type="ARBA" id="ARBA00022842"/>
    </source>
</evidence>
<evidence type="ECO:0000256" key="8">
    <source>
        <dbReference type="ARBA" id="ARBA00022909"/>
    </source>
</evidence>
<comment type="caution">
    <text evidence="11">The sequence shown here is derived from an EMBL/GenBank/DDBJ whole genome shotgun (WGS) entry which is preliminary data.</text>
</comment>
<proteinExistence type="inferred from homology"/>
<dbReference type="PROSITE" id="PS50972">
    <property type="entry name" value="PTERIN_BINDING"/>
    <property type="match status" value="1"/>
</dbReference>
<dbReference type="PROSITE" id="PS00792">
    <property type="entry name" value="DHPS_1"/>
    <property type="match status" value="1"/>
</dbReference>
<dbReference type="EMBL" id="JAKGBZ010000003">
    <property type="protein sequence ID" value="MCF3945651.1"/>
    <property type="molecule type" value="Genomic_DNA"/>
</dbReference>
<evidence type="ECO:0000256" key="3">
    <source>
        <dbReference type="ARBA" id="ARBA00004763"/>
    </source>
</evidence>
<dbReference type="InterPro" id="IPR011005">
    <property type="entry name" value="Dihydropteroate_synth-like_sf"/>
</dbReference>
<sequence>MPIDEVLSPRRWAGFDLSRPLVMGILNVTPDSFSDGGRFAVAEAAIAAGRAMRDAGADIVDIGGESTRPGAEAVTSEEESARVVPVIRALAEDGIAISIDTRNAATMAAALDAGARIVNDISGLRHDPRAAFLVAARGCPVVLMHMRGTPATMGCHAHYADLVREVIDELAQRRDAALQAGIPPEAIALDPGFGFAKQGEQNLVLLRALGRFRALGHPLLAGVSRKRFIGALAGEADPARRDAGSIAAALFAANRGAAILRVHDVAGTAQALLVWRALGDEARHFE</sequence>
<comment type="pathway">
    <text evidence="3 9">Cofactor biosynthesis; tetrahydrofolate biosynthesis; 7,8-dihydrofolate from 2-amino-4-hydroxy-6-hydroxymethyl-7,8-dihydropteridine diphosphate and 4-aminobenzoate: step 1/2.</text>
</comment>
<dbReference type="Gene3D" id="3.20.20.20">
    <property type="entry name" value="Dihydropteroate synthase-like"/>
    <property type="match status" value="1"/>
</dbReference>
<keyword evidence="6 9" id="KW-0479">Metal-binding</keyword>
<evidence type="ECO:0000256" key="6">
    <source>
        <dbReference type="ARBA" id="ARBA00022723"/>
    </source>
</evidence>
<evidence type="ECO:0000256" key="9">
    <source>
        <dbReference type="RuleBase" id="RU361205"/>
    </source>
</evidence>
<dbReference type="InterPro" id="IPR000489">
    <property type="entry name" value="Pterin-binding_dom"/>
</dbReference>
<dbReference type="InterPro" id="IPR006390">
    <property type="entry name" value="DHP_synth_dom"/>
</dbReference>
<evidence type="ECO:0000256" key="4">
    <source>
        <dbReference type="ARBA" id="ARBA00012458"/>
    </source>
</evidence>
<feature type="domain" description="Pterin-binding" evidence="10">
    <location>
        <begin position="20"/>
        <end position="273"/>
    </location>
</feature>
<evidence type="ECO:0000259" key="10">
    <source>
        <dbReference type="PROSITE" id="PS50972"/>
    </source>
</evidence>
<gene>
    <name evidence="11" type="primary">folP</name>
    <name evidence="11" type="ORF">L2A60_02995</name>
</gene>
<keyword evidence="8 9" id="KW-0289">Folate biosynthesis</keyword>
<dbReference type="CDD" id="cd00739">
    <property type="entry name" value="DHPS"/>
    <property type="match status" value="1"/>
</dbReference>
<evidence type="ECO:0000256" key="5">
    <source>
        <dbReference type="ARBA" id="ARBA00022679"/>
    </source>
</evidence>
<evidence type="ECO:0000256" key="1">
    <source>
        <dbReference type="ARBA" id="ARBA00000012"/>
    </source>
</evidence>
<protein>
    <recommendedName>
        <fullName evidence="4 9">Dihydropteroate synthase</fullName>
        <shortName evidence="9">DHPS</shortName>
        <ecNumber evidence="4 9">2.5.1.15</ecNumber>
    </recommendedName>
    <alternativeName>
        <fullName evidence="9">Dihydropteroate pyrophosphorylase</fullName>
    </alternativeName>
</protein>
<comment type="similarity">
    <text evidence="9">Belongs to the DHPS family.</text>
</comment>
<accession>A0ABS9DSE6</accession>
<comment type="function">
    <text evidence="9">Catalyzes the condensation of para-aminobenzoate (pABA) with 6-hydroxymethyl-7,8-dihydropterin diphosphate (DHPt-PP) to form 7,8-dihydropteroate (H2Pte), the immediate precursor of folate derivatives.</text>
</comment>
<keyword evidence="7 9" id="KW-0460">Magnesium</keyword>
<reference evidence="11 12" key="1">
    <citation type="submission" date="2022-01" db="EMBL/GenBank/DDBJ databases">
        <authorList>
            <person name="Won M."/>
            <person name="Kim S.-J."/>
            <person name="Kwon S.-W."/>
        </authorList>
    </citation>
    <scope>NUCLEOTIDE SEQUENCE [LARGE SCALE GENOMIC DNA]</scope>
    <source>
        <strain evidence="11 12">KCTC 23505</strain>
    </source>
</reference>
<dbReference type="PANTHER" id="PTHR20941">
    <property type="entry name" value="FOLATE SYNTHESIS PROTEINS"/>
    <property type="match status" value="1"/>
</dbReference>